<dbReference type="GO" id="GO:0000785">
    <property type="term" value="C:chromatin"/>
    <property type="evidence" value="ECO:0007669"/>
    <property type="project" value="TreeGrafter"/>
</dbReference>
<feature type="compositionally biased region" description="Basic and acidic residues" evidence="7">
    <location>
        <begin position="25"/>
        <end position="45"/>
    </location>
</feature>
<evidence type="ECO:0000313" key="9">
    <source>
        <dbReference type="EMBL" id="JAV21636.1"/>
    </source>
</evidence>
<dbReference type="Gene3D" id="3.30.160.60">
    <property type="entry name" value="Classic Zinc Finger"/>
    <property type="match status" value="7"/>
</dbReference>
<dbReference type="PROSITE" id="PS00028">
    <property type="entry name" value="ZINC_FINGER_C2H2_1"/>
    <property type="match status" value="11"/>
</dbReference>
<protein>
    <submittedName>
        <fullName evidence="9">Putative zinc finger and scan domain-containing protein 2</fullName>
    </submittedName>
</protein>
<evidence type="ECO:0000256" key="3">
    <source>
        <dbReference type="ARBA" id="ARBA00022771"/>
    </source>
</evidence>
<dbReference type="Pfam" id="PF12874">
    <property type="entry name" value="zf-met"/>
    <property type="match status" value="1"/>
</dbReference>
<keyword evidence="1" id="KW-0479">Metal-binding</keyword>
<feature type="domain" description="C2H2-type" evidence="8">
    <location>
        <begin position="147"/>
        <end position="175"/>
    </location>
</feature>
<feature type="domain" description="C2H2-type" evidence="8">
    <location>
        <begin position="119"/>
        <end position="146"/>
    </location>
</feature>
<dbReference type="PANTHER" id="PTHR14003">
    <property type="entry name" value="TRANSCRIPTIONAL REPRESSOR PROTEIN YY"/>
    <property type="match status" value="1"/>
</dbReference>
<feature type="domain" description="C2H2-type" evidence="8">
    <location>
        <begin position="83"/>
        <end position="111"/>
    </location>
</feature>
<evidence type="ECO:0000256" key="4">
    <source>
        <dbReference type="ARBA" id="ARBA00022833"/>
    </source>
</evidence>
<feature type="domain" description="C2H2-type" evidence="8">
    <location>
        <begin position="500"/>
        <end position="527"/>
    </location>
</feature>
<keyword evidence="3 6" id="KW-0863">Zinc-finger</keyword>
<dbReference type="GO" id="GO:0000978">
    <property type="term" value="F:RNA polymerase II cis-regulatory region sequence-specific DNA binding"/>
    <property type="evidence" value="ECO:0007669"/>
    <property type="project" value="TreeGrafter"/>
</dbReference>
<keyword evidence="4" id="KW-0862">Zinc</keyword>
<evidence type="ECO:0000256" key="7">
    <source>
        <dbReference type="SAM" id="MobiDB-lite"/>
    </source>
</evidence>
<proteinExistence type="predicted"/>
<evidence type="ECO:0000259" key="8">
    <source>
        <dbReference type="PROSITE" id="PS50157"/>
    </source>
</evidence>
<feature type="domain" description="C2H2-type" evidence="8">
    <location>
        <begin position="246"/>
        <end position="274"/>
    </location>
</feature>
<dbReference type="GO" id="GO:0008270">
    <property type="term" value="F:zinc ion binding"/>
    <property type="evidence" value="ECO:0007669"/>
    <property type="project" value="UniProtKB-KW"/>
</dbReference>
<dbReference type="GO" id="GO:0005667">
    <property type="term" value="C:transcription regulator complex"/>
    <property type="evidence" value="ECO:0007669"/>
    <property type="project" value="TreeGrafter"/>
</dbReference>
<organism evidence="9">
    <name type="scientific">Culex tarsalis</name>
    <name type="common">Encephalitis mosquito</name>
    <dbReference type="NCBI Taxonomy" id="7177"/>
    <lineage>
        <taxon>Eukaryota</taxon>
        <taxon>Metazoa</taxon>
        <taxon>Ecdysozoa</taxon>
        <taxon>Arthropoda</taxon>
        <taxon>Hexapoda</taxon>
        <taxon>Insecta</taxon>
        <taxon>Pterygota</taxon>
        <taxon>Neoptera</taxon>
        <taxon>Endopterygota</taxon>
        <taxon>Diptera</taxon>
        <taxon>Nematocera</taxon>
        <taxon>Culicoidea</taxon>
        <taxon>Culicidae</taxon>
        <taxon>Culicinae</taxon>
        <taxon>Culicini</taxon>
        <taxon>Culex</taxon>
        <taxon>Culex</taxon>
    </lineage>
</organism>
<dbReference type="SUPFAM" id="SSF57667">
    <property type="entry name" value="beta-beta-alpha zinc fingers"/>
    <property type="match status" value="5"/>
</dbReference>
<dbReference type="PANTHER" id="PTHR14003:SF23">
    <property type="entry name" value="ZINC FINGER PROTEIN 143"/>
    <property type="match status" value="1"/>
</dbReference>
<name>A0A1Q3F252_CULTA</name>
<dbReference type="GO" id="GO:0000981">
    <property type="term" value="F:DNA-binding transcription factor activity, RNA polymerase II-specific"/>
    <property type="evidence" value="ECO:0007669"/>
    <property type="project" value="TreeGrafter"/>
</dbReference>
<dbReference type="GO" id="GO:0031519">
    <property type="term" value="C:PcG protein complex"/>
    <property type="evidence" value="ECO:0007669"/>
    <property type="project" value="TreeGrafter"/>
</dbReference>
<feature type="domain" description="C2H2-type" evidence="8">
    <location>
        <begin position="392"/>
        <end position="419"/>
    </location>
</feature>
<feature type="domain" description="C2H2-type" evidence="8">
    <location>
        <begin position="322"/>
        <end position="351"/>
    </location>
</feature>
<accession>A0A1Q3F252</accession>
<feature type="domain" description="C2H2-type" evidence="8">
    <location>
        <begin position="429"/>
        <end position="456"/>
    </location>
</feature>
<feature type="domain" description="C2H2-type" evidence="8">
    <location>
        <begin position="292"/>
        <end position="319"/>
    </location>
</feature>
<dbReference type="InterPro" id="IPR036236">
    <property type="entry name" value="Znf_C2H2_sf"/>
</dbReference>
<keyword evidence="2" id="KW-0677">Repeat</keyword>
<evidence type="ECO:0000256" key="1">
    <source>
        <dbReference type="ARBA" id="ARBA00022723"/>
    </source>
</evidence>
<evidence type="ECO:0000256" key="5">
    <source>
        <dbReference type="ARBA" id="ARBA00023242"/>
    </source>
</evidence>
<evidence type="ECO:0000256" key="2">
    <source>
        <dbReference type="ARBA" id="ARBA00022737"/>
    </source>
</evidence>
<evidence type="ECO:0000256" key="6">
    <source>
        <dbReference type="PROSITE-ProRule" id="PRU00042"/>
    </source>
</evidence>
<dbReference type="EMBL" id="GFDL01013409">
    <property type="protein sequence ID" value="JAV21636.1"/>
    <property type="molecule type" value="Transcribed_RNA"/>
</dbReference>
<dbReference type="AlphaFoldDB" id="A0A1Q3F252"/>
<dbReference type="InterPro" id="IPR013087">
    <property type="entry name" value="Znf_C2H2_type"/>
</dbReference>
<sequence>MKQEAIENEANLAISTKITIKREPTVEDRLGNSGDKEIIPKEEPKPANSDEQTPHLVYQICFKSYPNKRAFNDHQRSHKPATIECKICNKLFKENSLLAKHVKTAHESPHKAAVKPEERYCKECDKLFPTRALLTKHIKQRHGERIFACSLCQKSFVLKHHLRRHKELVHKSGEQQQVETTITNEQNEPDLAVDSVGQSQCRSTIVKEELIIEDVLDPVDDEVESDVLPQIEPKPRKKSAEKKISSKCEICRKVLSTKKQLRLHVERMHSDRQIRKRVGWNLKYHPDENGLFHCQECDKSFTSRAHFSGHVIKHKVLKERRFYCKPCDKVFSTKDTLKIHEAHGLHKKKIAEKCKDASTTEQNDPVKVKQEPNAEQHVAVDGQLPEPSAESWQCEKCDRSFKKKNSLKIHMHRHKTPEDEVVEDENGLCTCPDCGKVFSDKNYYHSHKRRHKAKKLAWYKCKYCDKNFGSRPDLERHEPVHIDGRGPRVTKYIRGENGLFNCEECEKSFQGRNQFCNHVLMHKYVRERRFLCEPCDKAYGTKYALTRHEKEIHGKVANVQKDEQD</sequence>
<dbReference type="Pfam" id="PF00096">
    <property type="entry name" value="zf-C2H2"/>
    <property type="match status" value="6"/>
</dbReference>
<feature type="domain" description="C2H2-type" evidence="8">
    <location>
        <begin position="530"/>
        <end position="553"/>
    </location>
</feature>
<dbReference type="SMART" id="SM00355">
    <property type="entry name" value="ZnF_C2H2"/>
    <property type="match status" value="12"/>
</dbReference>
<feature type="domain" description="C2H2-type" evidence="8">
    <location>
        <begin position="459"/>
        <end position="486"/>
    </location>
</feature>
<feature type="region of interest" description="Disordered" evidence="7">
    <location>
        <begin position="25"/>
        <end position="51"/>
    </location>
</feature>
<dbReference type="PROSITE" id="PS50157">
    <property type="entry name" value="ZINC_FINGER_C2H2_2"/>
    <property type="match status" value="11"/>
</dbReference>
<reference evidence="9" key="1">
    <citation type="submission" date="2017-01" db="EMBL/GenBank/DDBJ databases">
        <title>A deep insight into the sialotranscriptome of adult male and female Cluex tarsalis mosquitoes.</title>
        <authorList>
            <person name="Ribeiro J.M."/>
            <person name="Moreira F."/>
            <person name="Bernard K.A."/>
            <person name="Calvo E."/>
        </authorList>
    </citation>
    <scope>NUCLEOTIDE SEQUENCE</scope>
    <source>
        <strain evidence="9">Kern County</strain>
        <tissue evidence="9">Salivary glands</tissue>
    </source>
</reference>
<keyword evidence="5" id="KW-0539">Nucleus</keyword>